<dbReference type="SUPFAM" id="SSF47413">
    <property type="entry name" value="lambda repressor-like DNA-binding domains"/>
    <property type="match status" value="1"/>
</dbReference>
<dbReference type="Gene3D" id="1.10.260.40">
    <property type="entry name" value="lambda repressor-like DNA-binding domains"/>
    <property type="match status" value="1"/>
</dbReference>
<proteinExistence type="predicted"/>
<dbReference type="CDD" id="cd00093">
    <property type="entry name" value="HTH_XRE"/>
    <property type="match status" value="1"/>
</dbReference>
<dbReference type="GO" id="GO:0003677">
    <property type="term" value="F:DNA binding"/>
    <property type="evidence" value="ECO:0007669"/>
    <property type="project" value="InterPro"/>
</dbReference>
<evidence type="ECO:0000313" key="2">
    <source>
        <dbReference type="EMBL" id="KKQ64214.1"/>
    </source>
</evidence>
<comment type="caution">
    <text evidence="2">The sequence shown here is derived from an EMBL/GenBank/DDBJ whole genome shotgun (WGS) entry which is preliminary data.</text>
</comment>
<dbReference type="AlphaFoldDB" id="A0A0G0LS12"/>
<evidence type="ECO:0000259" key="1">
    <source>
        <dbReference type="PROSITE" id="PS50943"/>
    </source>
</evidence>
<feature type="domain" description="HTH cro/C1-type" evidence="1">
    <location>
        <begin position="39"/>
        <end position="93"/>
    </location>
</feature>
<dbReference type="Pfam" id="PF01381">
    <property type="entry name" value="HTH_3"/>
    <property type="match status" value="1"/>
</dbReference>
<evidence type="ECO:0000313" key="3">
    <source>
        <dbReference type="Proteomes" id="UP000034235"/>
    </source>
</evidence>
<organism evidence="2 3">
    <name type="scientific">Candidatus Daviesbacteria bacterium GW2011_GWA2_38_24</name>
    <dbReference type="NCBI Taxonomy" id="1618422"/>
    <lineage>
        <taxon>Bacteria</taxon>
        <taxon>Candidatus Daviesiibacteriota</taxon>
    </lineage>
</organism>
<dbReference type="Proteomes" id="UP000034235">
    <property type="component" value="Unassembled WGS sequence"/>
</dbReference>
<sequence length="95" mass="11080">MKNKLIYTFQDHLKESLKDPKFKKAWKKSQVEYDLASTLIKKRLSKKISQRNLAKKINTTQAVISRIETMSANPSLFLLKRLAEALDSKLILQFK</sequence>
<dbReference type="EMBL" id="LBUP01000024">
    <property type="protein sequence ID" value="KKQ64214.1"/>
    <property type="molecule type" value="Genomic_DNA"/>
</dbReference>
<dbReference type="SMART" id="SM00530">
    <property type="entry name" value="HTH_XRE"/>
    <property type="match status" value="1"/>
</dbReference>
<dbReference type="PROSITE" id="PS50943">
    <property type="entry name" value="HTH_CROC1"/>
    <property type="match status" value="1"/>
</dbReference>
<gene>
    <name evidence="2" type="ORF">US86_C0024G0007</name>
</gene>
<accession>A0A0G0LS12</accession>
<dbReference type="InterPro" id="IPR001387">
    <property type="entry name" value="Cro/C1-type_HTH"/>
</dbReference>
<dbReference type="InterPro" id="IPR010982">
    <property type="entry name" value="Lambda_DNA-bd_dom_sf"/>
</dbReference>
<reference evidence="2 3" key="1">
    <citation type="journal article" date="2015" name="Nature">
        <title>rRNA introns, odd ribosomes, and small enigmatic genomes across a large radiation of phyla.</title>
        <authorList>
            <person name="Brown C.T."/>
            <person name="Hug L.A."/>
            <person name="Thomas B.C."/>
            <person name="Sharon I."/>
            <person name="Castelle C.J."/>
            <person name="Singh A."/>
            <person name="Wilkins M.J."/>
            <person name="Williams K.H."/>
            <person name="Banfield J.F."/>
        </authorList>
    </citation>
    <scope>NUCLEOTIDE SEQUENCE [LARGE SCALE GENOMIC DNA]</scope>
</reference>
<protein>
    <submittedName>
        <fullName evidence="2">XRE family transcriptional regulator</fullName>
    </submittedName>
</protein>
<name>A0A0G0LS12_9BACT</name>